<name>A0ABX7KCN5_9SPHN</name>
<dbReference type="PANTHER" id="PTHR33361">
    <property type="entry name" value="GLR0591 PROTEIN"/>
    <property type="match status" value="1"/>
</dbReference>
<accession>A0ABX7KCN5</accession>
<dbReference type="PANTHER" id="PTHR33361:SF2">
    <property type="entry name" value="DUF885 DOMAIN-CONTAINING PROTEIN"/>
    <property type="match status" value="1"/>
</dbReference>
<evidence type="ECO:0000313" key="1">
    <source>
        <dbReference type="EMBL" id="QSB46026.1"/>
    </source>
</evidence>
<dbReference type="Pfam" id="PF05960">
    <property type="entry name" value="DUF885"/>
    <property type="match status" value="1"/>
</dbReference>
<sequence>MARLACVPDFYAAHIANMRRGLKDGFTQPGLIVDEMLRPLQAAVDTPVAEDALLKPFASLPPSIAPADQARLRAEAGRLIAEKVRPAQRAAVKFMREEYRPAARSTLAGRDLPGGEEFYPYLIRKFTTTDLTPEQIHAIGESEVARIKGEMEAIARSTGFTGTIAEFNDALRAGSVNCPD</sequence>
<keyword evidence="2" id="KW-1185">Reference proteome</keyword>
<gene>
    <name evidence="1" type="ORF">IDJ81_04175</name>
</gene>
<protein>
    <submittedName>
        <fullName evidence="1">DUF885 family protein</fullName>
    </submittedName>
</protein>
<dbReference type="EMBL" id="CP061510">
    <property type="protein sequence ID" value="QSB46026.1"/>
    <property type="molecule type" value="Genomic_DNA"/>
</dbReference>
<evidence type="ECO:0000313" key="2">
    <source>
        <dbReference type="Proteomes" id="UP000663637"/>
    </source>
</evidence>
<dbReference type="InterPro" id="IPR010281">
    <property type="entry name" value="DUF885"/>
</dbReference>
<proteinExistence type="predicted"/>
<reference evidence="1 2" key="1">
    <citation type="submission" date="2020-09" db="EMBL/GenBank/DDBJ databases">
        <title>Complete genome sequence of altererythrobacter flavus SS-21NJ, isolated from Dongying oil sludge in Shandong province.</title>
        <authorList>
            <person name="Sun S."/>
            <person name="Zhang Z."/>
        </authorList>
    </citation>
    <scope>NUCLEOTIDE SEQUENCE [LARGE SCALE GENOMIC DNA]</scope>
    <source>
        <strain evidence="1 2">SS-21NJ</strain>
    </source>
</reference>
<dbReference type="Proteomes" id="UP000663637">
    <property type="component" value="Chromosome"/>
</dbReference>
<organism evidence="1 2">
    <name type="scientific">Tsuneonella flava</name>
    <dbReference type="NCBI Taxonomy" id="2055955"/>
    <lineage>
        <taxon>Bacteria</taxon>
        <taxon>Pseudomonadati</taxon>
        <taxon>Pseudomonadota</taxon>
        <taxon>Alphaproteobacteria</taxon>
        <taxon>Sphingomonadales</taxon>
        <taxon>Erythrobacteraceae</taxon>
        <taxon>Tsuneonella</taxon>
    </lineage>
</organism>